<evidence type="ECO:0000256" key="7">
    <source>
        <dbReference type="RuleBase" id="RU003934"/>
    </source>
</evidence>
<evidence type="ECO:0000313" key="9">
    <source>
        <dbReference type="Proteomes" id="UP000248039"/>
    </source>
</evidence>
<evidence type="ECO:0000256" key="6">
    <source>
        <dbReference type="HAMAP-Rule" id="MF_01369"/>
    </source>
</evidence>
<protein>
    <recommendedName>
        <fullName evidence="6">Large ribosomal subunit protein uL23</fullName>
    </recommendedName>
</protein>
<keyword evidence="5 6" id="KW-0687">Ribonucleoprotein</keyword>
<accession>A0A2V4ND06</accession>
<comment type="function">
    <text evidence="6">One of the early assembly proteins it binds 23S rRNA. One of the proteins that surrounds the polypeptide exit tunnel on the outside of the ribosome. Forms the main docking site for trigger factor binding to the ribosome.</text>
</comment>
<dbReference type="HAMAP" id="MF_01369_B">
    <property type="entry name" value="Ribosomal_uL23_B"/>
    <property type="match status" value="1"/>
</dbReference>
<dbReference type="AlphaFoldDB" id="A0A2V4ND06"/>
<dbReference type="OrthoDB" id="9793353at2"/>
<dbReference type="GO" id="GO:0005840">
    <property type="term" value="C:ribosome"/>
    <property type="evidence" value="ECO:0007669"/>
    <property type="project" value="UniProtKB-KW"/>
</dbReference>
<dbReference type="PANTHER" id="PTHR11620">
    <property type="entry name" value="60S RIBOSOMAL PROTEIN L23A"/>
    <property type="match status" value="1"/>
</dbReference>
<comment type="subunit">
    <text evidence="6">Part of the 50S ribosomal subunit. Contacts protein L29, and trigger factor when it is bound to the ribosome.</text>
</comment>
<dbReference type="Pfam" id="PF00276">
    <property type="entry name" value="Ribosomal_L23"/>
    <property type="match status" value="1"/>
</dbReference>
<evidence type="ECO:0000256" key="5">
    <source>
        <dbReference type="ARBA" id="ARBA00023274"/>
    </source>
</evidence>
<dbReference type="FunFam" id="3.30.70.330:FF:000001">
    <property type="entry name" value="50S ribosomal protein L23"/>
    <property type="match status" value="1"/>
</dbReference>
<dbReference type="NCBIfam" id="NF004364">
    <property type="entry name" value="PRK05738.2-5"/>
    <property type="match status" value="1"/>
</dbReference>
<dbReference type="InterPro" id="IPR001014">
    <property type="entry name" value="Ribosomal_uL23_CS"/>
</dbReference>
<evidence type="ECO:0000256" key="4">
    <source>
        <dbReference type="ARBA" id="ARBA00022980"/>
    </source>
</evidence>
<evidence type="ECO:0000256" key="2">
    <source>
        <dbReference type="ARBA" id="ARBA00022730"/>
    </source>
</evidence>
<sequence length="107" mass="11805">MMAAEITSKTFTDPRDVLVKPVISEKSYALLDENKYTFVVSPGANKTQIKQAVEAVFSVKVESVNTLNRQGKRKRSKTGFGKRKDTKRAIVTLAEGNRIDIFGGPVS</sequence>
<reference evidence="8 9" key="1">
    <citation type="submission" date="2018-03" db="EMBL/GenBank/DDBJ databases">
        <title>Bioinformatic expansion and discovery of thiopeptide antibiotics.</title>
        <authorList>
            <person name="Schwalen C.J."/>
            <person name="Hudson G.A."/>
            <person name="Mitchell D.A."/>
        </authorList>
    </citation>
    <scope>NUCLEOTIDE SEQUENCE [LARGE SCALE GENOMIC DNA]</scope>
    <source>
        <strain evidence="8 9">ATCC 21389</strain>
    </source>
</reference>
<dbReference type="SUPFAM" id="SSF54189">
    <property type="entry name" value="Ribosomal proteins S24e, L23 and L15e"/>
    <property type="match status" value="1"/>
</dbReference>
<dbReference type="Gene3D" id="3.30.70.330">
    <property type="match status" value="1"/>
</dbReference>
<organism evidence="8 9">
    <name type="scientific">Streptomyces tateyamensis</name>
    <dbReference type="NCBI Taxonomy" id="565073"/>
    <lineage>
        <taxon>Bacteria</taxon>
        <taxon>Bacillati</taxon>
        <taxon>Actinomycetota</taxon>
        <taxon>Actinomycetes</taxon>
        <taxon>Kitasatosporales</taxon>
        <taxon>Streptomycetaceae</taxon>
        <taxon>Streptomyces</taxon>
    </lineage>
</organism>
<dbReference type="InterPro" id="IPR012678">
    <property type="entry name" value="Ribosomal_uL23/eL15/eS24_sf"/>
</dbReference>
<dbReference type="GO" id="GO:0003735">
    <property type="term" value="F:structural constituent of ribosome"/>
    <property type="evidence" value="ECO:0007669"/>
    <property type="project" value="InterPro"/>
</dbReference>
<dbReference type="GO" id="GO:1990904">
    <property type="term" value="C:ribonucleoprotein complex"/>
    <property type="evidence" value="ECO:0007669"/>
    <property type="project" value="UniProtKB-KW"/>
</dbReference>
<dbReference type="GO" id="GO:0019843">
    <property type="term" value="F:rRNA binding"/>
    <property type="evidence" value="ECO:0007669"/>
    <property type="project" value="UniProtKB-UniRule"/>
</dbReference>
<dbReference type="EMBL" id="PYBW01000053">
    <property type="protein sequence ID" value="PYC78029.1"/>
    <property type="molecule type" value="Genomic_DNA"/>
</dbReference>
<dbReference type="InterPro" id="IPR013025">
    <property type="entry name" value="Ribosomal_uL23-like"/>
</dbReference>
<evidence type="ECO:0000313" key="8">
    <source>
        <dbReference type="EMBL" id="PYC78029.1"/>
    </source>
</evidence>
<keyword evidence="2 6" id="KW-0699">rRNA-binding</keyword>
<keyword evidence="4 6" id="KW-0689">Ribosomal protein</keyword>
<comment type="caution">
    <text evidence="8">The sequence shown here is derived from an EMBL/GenBank/DDBJ whole genome shotgun (WGS) entry which is preliminary data.</text>
</comment>
<dbReference type="PROSITE" id="PS00050">
    <property type="entry name" value="RIBOSOMAL_L23"/>
    <property type="match status" value="1"/>
</dbReference>
<keyword evidence="9" id="KW-1185">Reference proteome</keyword>
<comment type="similarity">
    <text evidence="1 6 7">Belongs to the universal ribosomal protein uL23 family.</text>
</comment>
<name>A0A2V4ND06_9ACTN</name>
<evidence type="ECO:0000256" key="1">
    <source>
        <dbReference type="ARBA" id="ARBA00006700"/>
    </source>
</evidence>
<evidence type="ECO:0000256" key="3">
    <source>
        <dbReference type="ARBA" id="ARBA00022884"/>
    </source>
</evidence>
<proteinExistence type="inferred from homology"/>
<dbReference type="GO" id="GO:0006412">
    <property type="term" value="P:translation"/>
    <property type="evidence" value="ECO:0007669"/>
    <property type="project" value="UniProtKB-UniRule"/>
</dbReference>
<dbReference type="NCBIfam" id="NF004359">
    <property type="entry name" value="PRK05738.1-3"/>
    <property type="match status" value="1"/>
</dbReference>
<keyword evidence="3 6" id="KW-0694">RNA-binding</keyword>
<dbReference type="NCBIfam" id="NF004363">
    <property type="entry name" value="PRK05738.2-4"/>
    <property type="match status" value="1"/>
</dbReference>
<dbReference type="Proteomes" id="UP000248039">
    <property type="component" value="Unassembled WGS sequence"/>
</dbReference>
<gene>
    <name evidence="6" type="primary">rplW</name>
    <name evidence="8" type="ORF">C7C46_16970</name>
</gene>
<dbReference type="InterPro" id="IPR012677">
    <property type="entry name" value="Nucleotide-bd_a/b_plait_sf"/>
</dbReference>